<evidence type="ECO:0000313" key="2">
    <source>
        <dbReference type="Proteomes" id="UP000005257"/>
    </source>
</evidence>
<evidence type="ECO:0000313" key="1">
    <source>
        <dbReference type="EMBL" id="AFQ25789.1"/>
    </source>
</evidence>
<dbReference type="EMBL" id="CP003763">
    <property type="protein sequence ID" value="AFQ25789.1"/>
    <property type="molecule type" value="Genomic_DNA"/>
</dbReference>
<proteinExistence type="predicted"/>
<protein>
    <submittedName>
        <fullName evidence="1">Uncharacterized protein</fullName>
    </submittedName>
</protein>
<organism evidence="1 2">
    <name type="scientific">Bacillus thuringiensis HD-789</name>
    <dbReference type="NCBI Taxonomy" id="1217737"/>
    <lineage>
        <taxon>Bacteria</taxon>
        <taxon>Bacillati</taxon>
        <taxon>Bacillota</taxon>
        <taxon>Bacilli</taxon>
        <taxon>Bacillales</taxon>
        <taxon>Bacillaceae</taxon>
        <taxon>Bacillus</taxon>
        <taxon>Bacillus cereus group</taxon>
    </lineage>
</organism>
<reference evidence="1 2" key="1">
    <citation type="journal article" date="2013" name="Genome Announc.">
        <title>Complete Genome Sequence of Bacillus thuringiensis Serovar Israelensis Strain HD-789.</title>
        <authorList>
            <person name="Doggett N.A."/>
            <person name="Stubben C.J."/>
            <person name="Chertkov O."/>
            <person name="Bruce D.C."/>
            <person name="Detter J.C."/>
            <person name="Johnson S.L."/>
            <person name="Han C.S."/>
        </authorList>
    </citation>
    <scope>NUCLEOTIDE SEQUENCE [LARGE SCALE GENOMIC DNA]</scope>
    <source>
        <strain evidence="1 2">HD-789</strain>
    </source>
</reference>
<dbReference type="RefSeq" id="WP_000349196.1">
    <property type="nucleotide sequence ID" value="NC_018508.1"/>
</dbReference>
<dbReference type="Proteomes" id="UP000005257">
    <property type="component" value="Chromosome"/>
</dbReference>
<dbReference type="AlphaFoldDB" id="A0A9W3JLG0"/>
<accession>A0A9W3JLG0</accession>
<dbReference type="KEGG" id="btn:BTF1_07890"/>
<gene>
    <name evidence="1" type="ORF">BTF1_07890</name>
</gene>
<sequence length="69" mass="8040">MDGTQRRETVLYTDTEKRTDKIERIPWGSKDDGKSIEEISYTKMRTTAVLSKTKSLINKEFIHISCVLF</sequence>
<name>A0A9W3JLG0_BACTU</name>